<dbReference type="Pfam" id="PF13499">
    <property type="entry name" value="EF-hand_7"/>
    <property type="match status" value="1"/>
</dbReference>
<dbReference type="InterPro" id="IPR011992">
    <property type="entry name" value="EF-hand-dom_pair"/>
</dbReference>
<gene>
    <name evidence="4" type="ORF">LCMAC101_06020</name>
</gene>
<dbReference type="Pfam" id="PF00036">
    <property type="entry name" value="EF-hand_1"/>
    <property type="match status" value="1"/>
</dbReference>
<dbReference type="PANTHER" id="PTHR45942">
    <property type="entry name" value="PROTEIN PHOSPATASE 3 REGULATORY SUBUNIT B ALPHA ISOFORM TYPE 1"/>
    <property type="match status" value="1"/>
</dbReference>
<evidence type="ECO:0000256" key="2">
    <source>
        <dbReference type="ARBA" id="ARBA00022737"/>
    </source>
</evidence>
<feature type="domain" description="EF-hand" evidence="3">
    <location>
        <begin position="134"/>
        <end position="158"/>
    </location>
</feature>
<reference evidence="4" key="1">
    <citation type="journal article" date="2019" name="MBio">
        <title>Virus Genomes from Deep Sea Sediments Expand the Ocean Megavirome and Support Independent Origins of Viral Gigantism.</title>
        <authorList>
            <person name="Backstrom D."/>
            <person name="Yutin N."/>
            <person name="Jorgensen S.L."/>
            <person name="Dharamshi J."/>
            <person name="Homa F."/>
            <person name="Zaremba-Niedwiedzka K."/>
            <person name="Spang A."/>
            <person name="Wolf Y.I."/>
            <person name="Koonin E.V."/>
            <person name="Ettema T.J."/>
        </authorList>
    </citation>
    <scope>NUCLEOTIDE SEQUENCE</scope>
</reference>
<dbReference type="SUPFAM" id="SSF47473">
    <property type="entry name" value="EF-hand"/>
    <property type="match status" value="1"/>
</dbReference>
<dbReference type="InterPro" id="IPR002048">
    <property type="entry name" value="EF_hand_dom"/>
</dbReference>
<dbReference type="SMART" id="SM00054">
    <property type="entry name" value="EFh"/>
    <property type="match status" value="3"/>
</dbReference>
<organism evidence="4">
    <name type="scientific">Marseillevirus LCMAC101</name>
    <dbReference type="NCBI Taxonomy" id="2506602"/>
    <lineage>
        <taxon>Viruses</taxon>
        <taxon>Varidnaviria</taxon>
        <taxon>Bamfordvirae</taxon>
        <taxon>Nucleocytoviricota</taxon>
        <taxon>Megaviricetes</taxon>
        <taxon>Pimascovirales</taxon>
        <taxon>Pimascovirales incertae sedis</taxon>
        <taxon>Marseilleviridae</taxon>
    </lineage>
</organism>
<keyword evidence="1" id="KW-0479">Metal-binding</keyword>
<feature type="domain" description="EF-hand" evidence="3">
    <location>
        <begin position="49"/>
        <end position="84"/>
    </location>
</feature>
<dbReference type="PROSITE" id="PS00018">
    <property type="entry name" value="EF_HAND_1"/>
    <property type="match status" value="2"/>
</dbReference>
<feature type="domain" description="EF-hand" evidence="3">
    <location>
        <begin position="7"/>
        <end position="42"/>
    </location>
</feature>
<dbReference type="EMBL" id="MK500328">
    <property type="protein sequence ID" value="QBK86007.1"/>
    <property type="molecule type" value="Genomic_DNA"/>
</dbReference>
<dbReference type="Gene3D" id="1.10.238.10">
    <property type="entry name" value="EF-hand"/>
    <property type="match status" value="2"/>
</dbReference>
<sequence>MSTLDEDEITILQAVFNKYDVSNTGYLSIDEFVRLLLGLSKHVRELKEIEMKKASAVFTYLDKDVDGKLSFTEFETWWNKQNKYDIFCGEKALLLRKAYQLFSNYTKDSETSLSNSGFNEMMKELGLPTCDEMCFDDLDLDNDGKLSFEEFCDWLHWF</sequence>
<dbReference type="GO" id="GO:0005509">
    <property type="term" value="F:calcium ion binding"/>
    <property type="evidence" value="ECO:0007669"/>
    <property type="project" value="InterPro"/>
</dbReference>
<evidence type="ECO:0000313" key="4">
    <source>
        <dbReference type="EMBL" id="QBK86007.1"/>
    </source>
</evidence>
<dbReference type="InterPro" id="IPR018247">
    <property type="entry name" value="EF_Hand_1_Ca_BS"/>
</dbReference>
<proteinExistence type="predicted"/>
<accession>A0A481YST3</accession>
<dbReference type="PROSITE" id="PS50222">
    <property type="entry name" value="EF_HAND_2"/>
    <property type="match status" value="3"/>
</dbReference>
<protein>
    <submittedName>
        <fullName evidence="4">EF-hand domain pair protein</fullName>
    </submittedName>
</protein>
<evidence type="ECO:0000256" key="1">
    <source>
        <dbReference type="ARBA" id="ARBA00022723"/>
    </source>
</evidence>
<keyword evidence="2" id="KW-0677">Repeat</keyword>
<evidence type="ECO:0000259" key="3">
    <source>
        <dbReference type="PROSITE" id="PS50222"/>
    </source>
</evidence>
<name>A0A481YST3_9VIRU</name>